<feature type="active site" description="GMP-histidine intermediate" evidence="14">
    <location>
        <position position="418"/>
    </location>
</feature>
<dbReference type="GO" id="GO:0006281">
    <property type="term" value="P:DNA repair"/>
    <property type="evidence" value="ECO:0007669"/>
    <property type="project" value="TreeGrafter"/>
</dbReference>
<feature type="binding site" evidence="16">
    <location>
        <position position="73"/>
    </location>
    <ligand>
        <name>Mn(2+)</name>
        <dbReference type="ChEBI" id="CHEBI:29035"/>
        <label>1</label>
    </ligand>
</feature>
<name>A0AAP2YUV7_9EURY</name>
<evidence type="ECO:0000313" key="18">
    <source>
        <dbReference type="Proteomes" id="UP001321018"/>
    </source>
</evidence>
<dbReference type="Proteomes" id="UP001321018">
    <property type="component" value="Unassembled WGS sequence"/>
</dbReference>
<proteinExistence type="inferred from homology"/>
<keyword evidence="7 15" id="KW-0342">GTP-binding</keyword>
<accession>A0AAP2YUV7</accession>
<reference evidence="17" key="1">
    <citation type="submission" date="2022-09" db="EMBL/GenBank/DDBJ databases">
        <title>Enrichment on poylsaccharides allowed isolation of novel metabolic and taxonomic groups of Haloarchaea.</title>
        <authorList>
            <person name="Sorokin D.Y."/>
            <person name="Elcheninov A.G."/>
            <person name="Khizhniak T.V."/>
            <person name="Kolganova T.V."/>
            <person name="Kublanov I.V."/>
        </authorList>
    </citation>
    <scope>NUCLEOTIDE SEQUENCE</scope>
    <source>
        <strain evidence="17">AArc-xg1-1</strain>
    </source>
</reference>
<evidence type="ECO:0000256" key="16">
    <source>
        <dbReference type="PIRSR" id="PIRSR601233-3"/>
    </source>
</evidence>
<comment type="function">
    <text evidence="11">Essential for tRNA splicing and maturation. Acts by directly joining spliced tRNA halves to mature-sized tRNAs. Joins RNA with 2',3'-cyclic-phosphate or 3'-phosphate ends to RNA with 5'-hydroxy ends.</text>
</comment>
<sequence>MTELEDVPDTRIMGIETDGVEAECLEQIRRMAAHEAFEGPIRIMPDTHQGKGSVIGFTMPLGERVVPNVIGVDIGCGMEAACLGPKLPLEGEELDEAIRARIPMGFGPEGLQAPERDYYHVNDDFPWERVNETLASFVDAADGSYVPEMRRFLAEGGYDIDYFKRLCEERAGRMSSYFSTRTGISSVGTLGAGNHFVEIGRSVETGDYWVVVHSGSRGLGANTCAYWQDRANRIHDGRADRAREHLSQYPERYLNFDLESVSDDALLEWLQGGQGRDFVNYEALKAEFLETDPSEIERISDELKAAVPDPDAEAGGSPLDYLTGEAAAGYLIDMIFCQRYAAESRQVMTSAVADVLDVEIEDEITSTHNFVDFRDHVIRKGATRSYEGERVIVPFNMRDGILVCEGKSNPEWNYSVAHGAGRVMSRTQANEEFDADEIREELATQEIHSSVVPTDEAPGAYKDSELIEAAISETAEVVDRLEVVHNLKAP</sequence>
<comment type="catalytic activity">
    <reaction evidence="13">
        <text>a 3'-end 2',3'-cyclophospho-ribonucleotide-RNA + a 5'-end dephospho-ribonucleoside-RNA + GTP + H2O = a ribonucleotidyl-ribonucleotide-RNA + GMP + diphosphate + H(+)</text>
        <dbReference type="Rhea" id="RHEA:68080"/>
        <dbReference type="Rhea" id="RHEA-COMP:10464"/>
        <dbReference type="Rhea" id="RHEA-COMP:13936"/>
        <dbReference type="Rhea" id="RHEA-COMP:17355"/>
        <dbReference type="ChEBI" id="CHEBI:15377"/>
        <dbReference type="ChEBI" id="CHEBI:15378"/>
        <dbReference type="ChEBI" id="CHEBI:33019"/>
        <dbReference type="ChEBI" id="CHEBI:37565"/>
        <dbReference type="ChEBI" id="CHEBI:58115"/>
        <dbReference type="ChEBI" id="CHEBI:83064"/>
        <dbReference type="ChEBI" id="CHEBI:138284"/>
        <dbReference type="ChEBI" id="CHEBI:173118"/>
        <dbReference type="EC" id="6.5.1.8"/>
    </reaction>
</comment>
<evidence type="ECO:0000256" key="12">
    <source>
        <dbReference type="ARBA" id="ARBA00047746"/>
    </source>
</evidence>
<comment type="catalytic activity">
    <reaction evidence="12">
        <text>a 3'-end 3'-phospho-ribonucleotide-RNA + a 5'-end dephospho-ribonucleoside-RNA + GTP = a ribonucleotidyl-ribonucleotide-RNA + GMP + diphosphate</text>
        <dbReference type="Rhea" id="RHEA:68076"/>
        <dbReference type="Rhea" id="RHEA-COMP:10463"/>
        <dbReference type="Rhea" id="RHEA-COMP:13936"/>
        <dbReference type="Rhea" id="RHEA-COMP:17355"/>
        <dbReference type="ChEBI" id="CHEBI:33019"/>
        <dbReference type="ChEBI" id="CHEBI:37565"/>
        <dbReference type="ChEBI" id="CHEBI:58115"/>
        <dbReference type="ChEBI" id="CHEBI:83062"/>
        <dbReference type="ChEBI" id="CHEBI:138284"/>
        <dbReference type="ChEBI" id="CHEBI:173118"/>
        <dbReference type="EC" id="6.5.1.8"/>
    </reaction>
</comment>
<evidence type="ECO:0000256" key="9">
    <source>
        <dbReference type="ARBA" id="ARBA00030221"/>
    </source>
</evidence>
<dbReference type="Pfam" id="PF01139">
    <property type="entry name" value="RtcB"/>
    <property type="match status" value="2"/>
</dbReference>
<comment type="subunit">
    <text evidence="2">Monomer.</text>
</comment>
<dbReference type="GO" id="GO:0042245">
    <property type="term" value="P:RNA repair"/>
    <property type="evidence" value="ECO:0007669"/>
    <property type="project" value="TreeGrafter"/>
</dbReference>
<dbReference type="EC" id="6.5.1.8" evidence="3"/>
<evidence type="ECO:0000256" key="11">
    <source>
        <dbReference type="ARBA" id="ARBA00045316"/>
    </source>
</evidence>
<evidence type="ECO:0000256" key="4">
    <source>
        <dbReference type="ARBA" id="ARBA00022598"/>
    </source>
</evidence>
<protein>
    <recommendedName>
        <fullName evidence="10">tRNA-splicing ligase RtcB</fullName>
        <ecNumber evidence="3">6.5.1.8</ecNumber>
    </recommendedName>
    <alternativeName>
        <fullName evidence="9">3'-phosphate/5'-hydroxy nucleic acid ligase</fullName>
    </alternativeName>
</protein>
<keyword evidence="5 16" id="KW-0479">Metal-binding</keyword>
<dbReference type="GO" id="GO:0006396">
    <property type="term" value="P:RNA processing"/>
    <property type="evidence" value="ECO:0007669"/>
    <property type="project" value="InterPro"/>
</dbReference>
<keyword evidence="8 16" id="KW-0464">Manganese</keyword>
<evidence type="ECO:0000256" key="15">
    <source>
        <dbReference type="PIRSR" id="PIRSR601233-2"/>
    </source>
</evidence>
<evidence type="ECO:0000256" key="3">
    <source>
        <dbReference type="ARBA" id="ARBA00012726"/>
    </source>
</evidence>
<keyword evidence="4" id="KW-0436">Ligase</keyword>
<evidence type="ECO:0000256" key="2">
    <source>
        <dbReference type="ARBA" id="ARBA00011245"/>
    </source>
</evidence>
<feature type="binding site" evidence="15">
    <location>
        <begin position="394"/>
        <end position="397"/>
    </location>
    <ligand>
        <name>GMP</name>
        <dbReference type="ChEBI" id="CHEBI:58115"/>
    </ligand>
</feature>
<evidence type="ECO:0000313" key="17">
    <source>
        <dbReference type="EMBL" id="MCU4739916.1"/>
    </source>
</evidence>
<evidence type="ECO:0000256" key="8">
    <source>
        <dbReference type="ARBA" id="ARBA00023211"/>
    </source>
</evidence>
<comment type="similarity">
    <text evidence="1">Belongs to the RtcB family.</text>
</comment>
<evidence type="ECO:0000256" key="5">
    <source>
        <dbReference type="ARBA" id="ARBA00022723"/>
    </source>
</evidence>
<evidence type="ECO:0000256" key="13">
    <source>
        <dbReference type="ARBA" id="ARBA00049514"/>
    </source>
</evidence>
<feature type="binding site" evidence="15">
    <location>
        <begin position="194"/>
        <end position="198"/>
    </location>
    <ligand>
        <name>GMP</name>
        <dbReference type="ChEBI" id="CHEBI:58115"/>
    </ligand>
</feature>
<dbReference type="AlphaFoldDB" id="A0AAP2YUV7"/>
<evidence type="ECO:0000256" key="1">
    <source>
        <dbReference type="ARBA" id="ARBA00008071"/>
    </source>
</evidence>
<feature type="binding site" evidence="15">
    <location>
        <begin position="418"/>
        <end position="421"/>
    </location>
    <ligand>
        <name>GMP</name>
        <dbReference type="ChEBI" id="CHEBI:58115"/>
    </ligand>
</feature>
<dbReference type="Gene3D" id="3.90.1860.10">
    <property type="entry name" value="tRNA-splicing ligase RtcB"/>
    <property type="match status" value="2"/>
</dbReference>
<dbReference type="RefSeq" id="WP_338001775.1">
    <property type="nucleotide sequence ID" value="NZ_JAOPKA010000001.1"/>
</dbReference>
<comment type="cofactor">
    <cofactor evidence="16">
        <name>Mn(2+)</name>
        <dbReference type="ChEBI" id="CHEBI:29035"/>
    </cofactor>
    <text evidence="16">Binds 2 manganese ions per subunit.</text>
</comment>
<keyword evidence="6 15" id="KW-0547">Nucleotide-binding</keyword>
<organism evidence="17 18">
    <name type="scientific">Natronoglomus mannanivorans</name>
    <dbReference type="NCBI Taxonomy" id="2979990"/>
    <lineage>
        <taxon>Archaea</taxon>
        <taxon>Methanobacteriati</taxon>
        <taxon>Methanobacteriota</taxon>
        <taxon>Stenosarchaea group</taxon>
        <taxon>Halobacteria</taxon>
        <taxon>Halobacteriales</taxon>
        <taxon>Natrialbaceae</taxon>
        <taxon>Natronoglomus</taxon>
    </lineage>
</organism>
<dbReference type="GO" id="GO:0170057">
    <property type="term" value="F:RNA ligase (GTP) activity"/>
    <property type="evidence" value="ECO:0007669"/>
    <property type="project" value="UniProtKB-EC"/>
</dbReference>
<dbReference type="SUPFAM" id="SSF103365">
    <property type="entry name" value="Hypothetical protein PH1602"/>
    <property type="match status" value="1"/>
</dbReference>
<dbReference type="PANTHER" id="PTHR43749">
    <property type="entry name" value="RNA-SPLICING LIGASE RTCB"/>
    <property type="match status" value="1"/>
</dbReference>
<dbReference type="InterPro" id="IPR052915">
    <property type="entry name" value="RtcB-like"/>
</dbReference>
<evidence type="ECO:0000256" key="6">
    <source>
        <dbReference type="ARBA" id="ARBA00022741"/>
    </source>
</evidence>
<evidence type="ECO:0000256" key="10">
    <source>
        <dbReference type="ARBA" id="ARBA00033766"/>
    </source>
</evidence>
<dbReference type="InterPro" id="IPR001233">
    <property type="entry name" value="RtcB"/>
</dbReference>
<evidence type="ECO:0000256" key="7">
    <source>
        <dbReference type="ARBA" id="ARBA00023134"/>
    </source>
</evidence>
<dbReference type="GO" id="GO:0030145">
    <property type="term" value="F:manganese ion binding"/>
    <property type="evidence" value="ECO:0007669"/>
    <property type="project" value="TreeGrafter"/>
</dbReference>
<dbReference type="GO" id="GO:0003909">
    <property type="term" value="F:DNA ligase activity"/>
    <property type="evidence" value="ECO:0007669"/>
    <property type="project" value="TreeGrafter"/>
</dbReference>
<comment type="caution">
    <text evidence="17">The sequence shown here is derived from an EMBL/GenBank/DDBJ whole genome shotgun (WGS) entry which is preliminary data.</text>
</comment>
<dbReference type="EMBL" id="JAOPKA010000001">
    <property type="protein sequence ID" value="MCU4739916.1"/>
    <property type="molecule type" value="Genomic_DNA"/>
</dbReference>
<dbReference type="PANTHER" id="PTHR43749:SF2">
    <property type="entry name" value="RNA-SPLICING LIGASE RTCB"/>
    <property type="match status" value="1"/>
</dbReference>
<dbReference type="InterPro" id="IPR036025">
    <property type="entry name" value="RtcB-like_sf"/>
</dbReference>
<evidence type="ECO:0000256" key="14">
    <source>
        <dbReference type="PIRSR" id="PIRSR601233-1"/>
    </source>
</evidence>
<gene>
    <name evidence="17" type="ORF">OB960_00680</name>
</gene>
<dbReference type="GO" id="GO:0005525">
    <property type="term" value="F:GTP binding"/>
    <property type="evidence" value="ECO:0007669"/>
    <property type="project" value="UniProtKB-KW"/>
</dbReference>
<feature type="binding site" evidence="16">
    <location>
        <position position="195"/>
    </location>
    <ligand>
        <name>Mn(2+)</name>
        <dbReference type="ChEBI" id="CHEBI:29035"/>
        <label>1</label>
    </ligand>
</feature>
<feature type="binding site" evidence="16">
    <location>
        <position position="213"/>
    </location>
    <ligand>
        <name>Mn(2+)</name>
        <dbReference type="ChEBI" id="CHEBI:29035"/>
        <label>2</label>
    </ligand>
</feature>